<gene>
    <name evidence="1" type="ORF">BJY22_008023</name>
</gene>
<protein>
    <submittedName>
        <fullName evidence="1">Uncharacterized protein</fullName>
    </submittedName>
</protein>
<comment type="caution">
    <text evidence="1">The sequence shown here is derived from an EMBL/GenBank/DDBJ whole genome shotgun (WGS) entry which is preliminary data.</text>
</comment>
<dbReference type="AlphaFoldDB" id="A0A7X5VJ91"/>
<dbReference type="EMBL" id="JAASRO010000001">
    <property type="protein sequence ID" value="NIK62306.1"/>
    <property type="molecule type" value="Genomic_DNA"/>
</dbReference>
<keyword evidence="2" id="KW-1185">Reference proteome</keyword>
<proteinExistence type="predicted"/>
<sequence length="136" mass="15853">MQVELGLEELETLASALVRLKFEEEVPPEPYFGSPRLAAAHRRIVDSIILECERMGEPGRVARWEAWRKWPARAHEKLVIIRYASSLEVWDEWEDEQKLDVLRTCSAPFTPSEEELQDLRREIDLVRNFSAHGDLP</sequence>
<dbReference type="RefSeq" id="WP_167217348.1">
    <property type="nucleotide sequence ID" value="NZ_JAASRO010000001.1"/>
</dbReference>
<accession>A0A7X5VJ91</accession>
<evidence type="ECO:0000313" key="2">
    <source>
        <dbReference type="Proteomes" id="UP000555407"/>
    </source>
</evidence>
<evidence type="ECO:0000313" key="1">
    <source>
        <dbReference type="EMBL" id="NIK62306.1"/>
    </source>
</evidence>
<organism evidence="1 2">
    <name type="scientific">Kribbella shirazensis</name>
    <dbReference type="NCBI Taxonomy" id="1105143"/>
    <lineage>
        <taxon>Bacteria</taxon>
        <taxon>Bacillati</taxon>
        <taxon>Actinomycetota</taxon>
        <taxon>Actinomycetes</taxon>
        <taxon>Propionibacteriales</taxon>
        <taxon>Kribbellaceae</taxon>
        <taxon>Kribbella</taxon>
    </lineage>
</organism>
<dbReference type="Proteomes" id="UP000555407">
    <property type="component" value="Unassembled WGS sequence"/>
</dbReference>
<name>A0A7X5VJ91_9ACTN</name>
<reference evidence="1 2" key="1">
    <citation type="submission" date="2020-03" db="EMBL/GenBank/DDBJ databases">
        <title>Sequencing the genomes of 1000 actinobacteria strains.</title>
        <authorList>
            <person name="Klenk H.-P."/>
        </authorList>
    </citation>
    <scope>NUCLEOTIDE SEQUENCE [LARGE SCALE GENOMIC DNA]</scope>
    <source>
        <strain evidence="1 2">DSM 45490</strain>
    </source>
</reference>